<dbReference type="Pfam" id="PF18158">
    <property type="entry name" value="AidB_N"/>
    <property type="match status" value="1"/>
</dbReference>
<dbReference type="Gene3D" id="6.10.250.600">
    <property type="match status" value="1"/>
</dbReference>
<reference evidence="6" key="1">
    <citation type="submission" date="2020-05" db="EMBL/GenBank/DDBJ databases">
        <title>Phylogenomic resolution of chytrid fungi.</title>
        <authorList>
            <person name="Stajich J.E."/>
            <person name="Amses K."/>
            <person name="Simmons R."/>
            <person name="Seto K."/>
            <person name="Myers J."/>
            <person name="Bonds A."/>
            <person name="Quandt C.A."/>
            <person name="Barry K."/>
            <person name="Liu P."/>
            <person name="Grigoriev I."/>
            <person name="Longcore J.E."/>
            <person name="James T.Y."/>
        </authorList>
    </citation>
    <scope>NUCLEOTIDE SEQUENCE</scope>
    <source>
        <strain evidence="6">JEL0513</strain>
    </source>
</reference>
<comment type="caution">
    <text evidence="6">The sequence shown here is derived from an EMBL/GenBank/DDBJ whole genome shotgun (WGS) entry which is preliminary data.</text>
</comment>
<accession>A0AAD5SVQ0</accession>
<gene>
    <name evidence="6" type="ORF">HK100_002131</name>
</gene>
<dbReference type="PANTHER" id="PTHR42707">
    <property type="entry name" value="ACYL-COA DEHYDROGENASE"/>
    <property type="match status" value="1"/>
</dbReference>
<dbReference type="SUPFAM" id="SSF47203">
    <property type="entry name" value="Acyl-CoA dehydrogenase C-terminal domain-like"/>
    <property type="match status" value="1"/>
</dbReference>
<evidence type="ECO:0008006" key="8">
    <source>
        <dbReference type="Google" id="ProtNLM"/>
    </source>
</evidence>
<dbReference type="GO" id="GO:0003995">
    <property type="term" value="F:acyl-CoA dehydrogenase activity"/>
    <property type="evidence" value="ECO:0007669"/>
    <property type="project" value="TreeGrafter"/>
</dbReference>
<dbReference type="Gene3D" id="2.40.110.20">
    <property type="match status" value="1"/>
</dbReference>
<protein>
    <recommendedName>
        <fullName evidence="8">Acyl-CoA dehydrogenase</fullName>
    </recommendedName>
</protein>
<dbReference type="InterPro" id="IPR009075">
    <property type="entry name" value="AcylCo_DH/oxidase_C"/>
</dbReference>
<dbReference type="PANTHER" id="PTHR42707:SF2">
    <property type="entry name" value="ACD11 DEHYDROGENASE"/>
    <property type="match status" value="1"/>
</dbReference>
<dbReference type="InterPro" id="IPR009100">
    <property type="entry name" value="AcylCoA_DH/oxidase_NM_dom_sf"/>
</dbReference>
<dbReference type="InterPro" id="IPR036250">
    <property type="entry name" value="AcylCo_DH-like_C"/>
</dbReference>
<keyword evidence="3" id="KW-0274">FAD</keyword>
<evidence type="ECO:0000259" key="4">
    <source>
        <dbReference type="Pfam" id="PF00441"/>
    </source>
</evidence>
<evidence type="ECO:0000256" key="1">
    <source>
        <dbReference type="ARBA" id="ARBA00009347"/>
    </source>
</evidence>
<organism evidence="6 7">
    <name type="scientific">Physocladia obscura</name>
    <dbReference type="NCBI Taxonomy" id="109957"/>
    <lineage>
        <taxon>Eukaryota</taxon>
        <taxon>Fungi</taxon>
        <taxon>Fungi incertae sedis</taxon>
        <taxon>Chytridiomycota</taxon>
        <taxon>Chytridiomycota incertae sedis</taxon>
        <taxon>Chytridiomycetes</taxon>
        <taxon>Chytridiales</taxon>
        <taxon>Chytriomycetaceae</taxon>
        <taxon>Physocladia</taxon>
    </lineage>
</organism>
<dbReference type="SUPFAM" id="SSF56645">
    <property type="entry name" value="Acyl-CoA dehydrogenase NM domain-like"/>
    <property type="match status" value="1"/>
</dbReference>
<evidence type="ECO:0000313" key="6">
    <source>
        <dbReference type="EMBL" id="KAJ3113007.1"/>
    </source>
</evidence>
<feature type="domain" description="Adaptive response protein AidB N-terminal" evidence="5">
    <location>
        <begin position="11"/>
        <end position="174"/>
    </location>
</feature>
<sequence>MKQEERRLFEQTAPTIPANTFLADRVLASIVRRRCASYSDLASSDLTRFAYVLNSPEALQNERDANQHLPILHTHNEWGARVNRIDTAHGWKAMKDLAAREGLIALGYTSSDPSSASNSNRRIHQFAKLFLFSPRSAMFICPLAMTDGAARVLLSLAPQNSRARTEFLPRLLSRDPARFATSGQWMTEKPGGSDVANSETVALPVPFLQTSDIADHPSFLVHGRKWFSSATDADITLLLAREGVPLHNNADPNNLNDFTFRETSRGLSLFFGEVWVDNGSKQAAEIHHHAIRSVQTLNGISIVTLKNKHGTKQLPTAELEINGMRATRIGDPFKGVKAVAIMLNITRLYAAIGSVAGLRYCLFVAKDFAAKRIVFGKLLVNQPLQACVLADLEILTAALTHSVFYVVELLGITESDETASHDDAVLLRFLTPVMKAWCSKLSIAGTSECMEALGGVGYIEETGISTVLKDISVNAIWEGATNVMSLDLVRVLVETKGAAANIFVQKMKNILDSCTILGQEHPKHPLSRSKAIIESLLVNFPAHCESVLEHHQQSRSLLFLVGYIVASVLLIEQAVFSGEDVDVIAAKRWTSNKALNGGQFGVSEYEDNIIEAGQAKL</sequence>
<dbReference type="InterPro" id="IPR041504">
    <property type="entry name" value="AidB_N"/>
</dbReference>
<evidence type="ECO:0000313" key="7">
    <source>
        <dbReference type="Proteomes" id="UP001211907"/>
    </source>
</evidence>
<keyword evidence="2" id="KW-0285">Flavoprotein</keyword>
<evidence type="ECO:0000259" key="5">
    <source>
        <dbReference type="Pfam" id="PF18158"/>
    </source>
</evidence>
<comment type="similarity">
    <text evidence="1">Belongs to the acyl-CoA dehydrogenase family.</text>
</comment>
<dbReference type="InterPro" id="IPR052904">
    <property type="entry name" value="Acyl-CoA_dehydrogenase-like"/>
</dbReference>
<dbReference type="EMBL" id="JADGJH010001483">
    <property type="protein sequence ID" value="KAJ3113007.1"/>
    <property type="molecule type" value="Genomic_DNA"/>
</dbReference>
<feature type="domain" description="Acyl-CoA dehydrogenase/oxidase C-terminal" evidence="4">
    <location>
        <begin position="334"/>
        <end position="491"/>
    </location>
</feature>
<name>A0AAD5SVQ0_9FUNG</name>
<dbReference type="AlphaFoldDB" id="A0AAD5SVQ0"/>
<dbReference type="Pfam" id="PF00441">
    <property type="entry name" value="Acyl-CoA_dh_1"/>
    <property type="match status" value="1"/>
</dbReference>
<evidence type="ECO:0000256" key="3">
    <source>
        <dbReference type="ARBA" id="ARBA00022827"/>
    </source>
</evidence>
<keyword evidence="7" id="KW-1185">Reference proteome</keyword>
<proteinExistence type="inferred from homology"/>
<evidence type="ECO:0000256" key="2">
    <source>
        <dbReference type="ARBA" id="ARBA00022630"/>
    </source>
</evidence>
<dbReference type="Proteomes" id="UP001211907">
    <property type="component" value="Unassembled WGS sequence"/>
</dbReference>
<dbReference type="Gene3D" id="1.20.140.10">
    <property type="entry name" value="Butyryl-CoA Dehydrogenase, subunit A, domain 3"/>
    <property type="match status" value="1"/>
</dbReference>